<dbReference type="OrthoDB" id="442731at2759"/>
<protein>
    <recommendedName>
        <fullName evidence="6">Glycoside hydrolase family 5 domain-containing protein</fullName>
    </recommendedName>
</protein>
<dbReference type="GeneID" id="27716727"/>
<dbReference type="Pfam" id="PF00150">
    <property type="entry name" value="Cellulase"/>
    <property type="match status" value="1"/>
</dbReference>
<comment type="similarity">
    <text evidence="1 4">Belongs to the glycosyl hydrolase 5 (cellulase A) family.</text>
</comment>
<dbReference type="InterPro" id="IPR017853">
    <property type="entry name" value="GH"/>
</dbReference>
<proteinExistence type="inferred from homology"/>
<evidence type="ECO:0000259" key="6">
    <source>
        <dbReference type="Pfam" id="PF00150"/>
    </source>
</evidence>
<dbReference type="InterPro" id="IPR001547">
    <property type="entry name" value="Glyco_hydro_5"/>
</dbReference>
<keyword evidence="3 4" id="KW-0326">Glycosidase</keyword>
<name>A0A0D2KAA7_9EURO</name>
<reference evidence="7 8" key="1">
    <citation type="submission" date="2015-01" db="EMBL/GenBank/DDBJ databases">
        <title>The Genome Sequence of Fonsecaea multimorphosa CBS 102226.</title>
        <authorList>
            <consortium name="The Broad Institute Genomics Platform"/>
            <person name="Cuomo C."/>
            <person name="de Hoog S."/>
            <person name="Gorbushina A."/>
            <person name="Stielow B."/>
            <person name="Teixiera M."/>
            <person name="Abouelleil A."/>
            <person name="Chapman S.B."/>
            <person name="Priest M."/>
            <person name="Young S.K."/>
            <person name="Wortman J."/>
            <person name="Nusbaum C."/>
            <person name="Birren B."/>
        </authorList>
    </citation>
    <scope>NUCLEOTIDE SEQUENCE [LARGE SCALE GENOMIC DNA]</scope>
    <source>
        <strain evidence="7 8">CBS 102226</strain>
    </source>
</reference>
<dbReference type="VEuPathDB" id="FungiDB:Z520_10981"/>
<keyword evidence="5" id="KW-0812">Transmembrane</keyword>
<accession>A0A0D2KAA7</accession>
<dbReference type="EMBL" id="KN848095">
    <property type="protein sequence ID" value="KIX93338.1"/>
    <property type="molecule type" value="Genomic_DNA"/>
</dbReference>
<evidence type="ECO:0000313" key="8">
    <source>
        <dbReference type="Proteomes" id="UP000053411"/>
    </source>
</evidence>
<gene>
    <name evidence="7" type="ORF">Z520_10981</name>
</gene>
<dbReference type="Gene3D" id="3.20.20.80">
    <property type="entry name" value="Glycosidases"/>
    <property type="match status" value="1"/>
</dbReference>
<dbReference type="PANTHER" id="PTHR31263:SF0">
    <property type="entry name" value="CELLULASE FAMILY PROTEIN (AFU_ORTHOLOGUE AFUA_5G14560)"/>
    <property type="match status" value="1"/>
</dbReference>
<keyword evidence="5" id="KW-0472">Membrane</keyword>
<evidence type="ECO:0000313" key="7">
    <source>
        <dbReference type="EMBL" id="KIX93338.1"/>
    </source>
</evidence>
<feature type="domain" description="Glycoside hydrolase family 5" evidence="6">
    <location>
        <begin position="136"/>
        <end position="441"/>
    </location>
</feature>
<evidence type="ECO:0000256" key="2">
    <source>
        <dbReference type="ARBA" id="ARBA00022801"/>
    </source>
</evidence>
<keyword evidence="8" id="KW-1185">Reference proteome</keyword>
<evidence type="ECO:0000256" key="3">
    <source>
        <dbReference type="ARBA" id="ARBA00023295"/>
    </source>
</evidence>
<evidence type="ECO:0000256" key="5">
    <source>
        <dbReference type="SAM" id="Phobius"/>
    </source>
</evidence>
<sequence length="477" mass="54576">MAGTTRLLVSAAQKWPMENVRSASDRLQLFEILILGDLRYEYNLDGVGHGLVNSAHASCDQLLPASQRGTPLILVLVTLVGLWLMVRILWRRGSIPANLSRYPDPELIRGNVTVPFDPHDRLFSPPLSTRGRDIVDKDGKRVKLVSANWYGASDIYMVPGGLDVQNRTKIARIIRELGFNSVRLPYADEIVRKNPIIDPELLTANQDLVGFRALDVYAAVVRTLTETGLAVIINNHITQARWCCDGYPCDMGWSNSDLGPLCPVRQTEEDWIQDLITVMKPHINDPLVVGVDLRNEVRGFAGRFMWDSWATAAEHASERLHQLQPRWLMIVEGVQSANDIRGAQDRPVRLTQQNKLVYSSHVYGWSGWGSLVPYWYRTYKSFAEDMDKNWEYLRQTDTAPVWVGEIGAPNSPSRRDYHYWRNLMRYLRKCDADFAYWAINPRKPKSDATETYGLLQDDWQTPVYDYRLLDMAALRQK</sequence>
<dbReference type="Proteomes" id="UP000053411">
    <property type="component" value="Unassembled WGS sequence"/>
</dbReference>
<dbReference type="STRING" id="1442371.A0A0D2KAA7"/>
<evidence type="ECO:0000256" key="4">
    <source>
        <dbReference type="RuleBase" id="RU361153"/>
    </source>
</evidence>
<keyword evidence="5" id="KW-1133">Transmembrane helix</keyword>
<dbReference type="GO" id="GO:0004553">
    <property type="term" value="F:hydrolase activity, hydrolyzing O-glycosyl compounds"/>
    <property type="evidence" value="ECO:0007669"/>
    <property type="project" value="InterPro"/>
</dbReference>
<feature type="transmembrane region" description="Helical" evidence="5">
    <location>
        <begin position="72"/>
        <end position="90"/>
    </location>
</feature>
<dbReference type="AlphaFoldDB" id="A0A0D2KAA7"/>
<dbReference type="GO" id="GO:0000272">
    <property type="term" value="P:polysaccharide catabolic process"/>
    <property type="evidence" value="ECO:0007669"/>
    <property type="project" value="InterPro"/>
</dbReference>
<dbReference type="RefSeq" id="XP_016627461.1">
    <property type="nucleotide sequence ID" value="XM_016781472.1"/>
</dbReference>
<dbReference type="SUPFAM" id="SSF51445">
    <property type="entry name" value="(Trans)glycosidases"/>
    <property type="match status" value="1"/>
</dbReference>
<keyword evidence="2 4" id="KW-0378">Hydrolase</keyword>
<dbReference type="PANTHER" id="PTHR31263">
    <property type="entry name" value="CELLULASE FAMILY PROTEIN (AFU_ORTHOLOGUE AFUA_5G14560)"/>
    <property type="match status" value="1"/>
</dbReference>
<evidence type="ECO:0000256" key="1">
    <source>
        <dbReference type="ARBA" id="ARBA00005641"/>
    </source>
</evidence>
<organism evidence="7 8">
    <name type="scientific">Fonsecaea multimorphosa CBS 102226</name>
    <dbReference type="NCBI Taxonomy" id="1442371"/>
    <lineage>
        <taxon>Eukaryota</taxon>
        <taxon>Fungi</taxon>
        <taxon>Dikarya</taxon>
        <taxon>Ascomycota</taxon>
        <taxon>Pezizomycotina</taxon>
        <taxon>Eurotiomycetes</taxon>
        <taxon>Chaetothyriomycetidae</taxon>
        <taxon>Chaetothyriales</taxon>
        <taxon>Herpotrichiellaceae</taxon>
        <taxon>Fonsecaea</taxon>
    </lineage>
</organism>